<organism evidence="1 2">
    <name type="scientific">Prevotella communis</name>
    <dbReference type="NCBI Taxonomy" id="2913614"/>
    <lineage>
        <taxon>Bacteria</taxon>
        <taxon>Pseudomonadati</taxon>
        <taxon>Bacteroidota</taxon>
        <taxon>Bacteroidia</taxon>
        <taxon>Bacteroidales</taxon>
        <taxon>Prevotellaceae</taxon>
        <taxon>Prevotella</taxon>
    </lineage>
</organism>
<accession>A0A1H0EGX8</accession>
<proteinExistence type="predicted"/>
<comment type="caution">
    <text evidence="1">The sequence shown here is derived from an EMBL/GenBank/DDBJ whole genome shotgun (WGS) entry which is preliminary data.</text>
</comment>
<name>A0A1H0EGX8_9BACT</name>
<dbReference type="OrthoDB" id="1075563at2"/>
<dbReference type="RefSeq" id="WP_091852055.1">
    <property type="nucleotide sequence ID" value="NZ_FNIW01000003.1"/>
</dbReference>
<evidence type="ECO:0000313" key="1">
    <source>
        <dbReference type="EMBL" id="SDN81613.1"/>
    </source>
</evidence>
<reference evidence="2" key="1">
    <citation type="submission" date="2016-10" db="EMBL/GenBank/DDBJ databases">
        <authorList>
            <person name="de Groot N.N."/>
        </authorList>
    </citation>
    <scope>NUCLEOTIDE SEQUENCE [LARGE SCALE GENOMIC DNA]</scope>
    <source>
        <strain evidence="2">BP1-145</strain>
    </source>
</reference>
<dbReference type="EMBL" id="FNIW01000003">
    <property type="protein sequence ID" value="SDN81613.1"/>
    <property type="molecule type" value="Genomic_DNA"/>
</dbReference>
<dbReference type="Proteomes" id="UP000199134">
    <property type="component" value="Unassembled WGS sequence"/>
</dbReference>
<protein>
    <submittedName>
        <fullName evidence="1">Uncharacterized protein</fullName>
    </submittedName>
</protein>
<sequence length="74" mass="8484">MTQNVQTSVFTHSRLYSKRYYAGNIYSVVINCEDGEYYEYEVEADTFAKATEIAESMANDLMADITFIEVYKAA</sequence>
<evidence type="ECO:0000313" key="2">
    <source>
        <dbReference type="Proteomes" id="UP000199134"/>
    </source>
</evidence>
<gene>
    <name evidence="1" type="ORF">SAMN04487900_103157</name>
</gene>
<dbReference type="AlphaFoldDB" id="A0A1H0EGX8"/>